<dbReference type="Proteomes" id="UP000328092">
    <property type="component" value="Unassembled WGS sequence"/>
</dbReference>
<organism evidence="2 3">
    <name type="scientific">Bradyrhizobium ivorense</name>
    <dbReference type="NCBI Taxonomy" id="2511166"/>
    <lineage>
        <taxon>Bacteria</taxon>
        <taxon>Pseudomonadati</taxon>
        <taxon>Pseudomonadota</taxon>
        <taxon>Alphaproteobacteria</taxon>
        <taxon>Hyphomicrobiales</taxon>
        <taxon>Nitrobacteraceae</taxon>
        <taxon>Bradyrhizobium</taxon>
    </lineage>
</organism>
<keyword evidence="3" id="KW-1185">Reference proteome</keyword>
<accession>A0A508SWJ6</accession>
<keyword evidence="1" id="KW-1133">Transmembrane helix</keyword>
<proteinExistence type="predicted"/>
<evidence type="ECO:0000313" key="3">
    <source>
        <dbReference type="Proteomes" id="UP000328092"/>
    </source>
</evidence>
<sequence>MWSRIAARIGLGAAGLFVAFTVGGRLQYWIDHGDILQYRKNYPPRLLSYGEAPFTYVFNIGCNAFTLVAALYLVWVAMGGKPWIRR</sequence>
<comment type="caution">
    <text evidence="2">The sequence shown here is derived from an EMBL/GenBank/DDBJ whole genome shotgun (WGS) entry which is preliminary data.</text>
</comment>
<feature type="transmembrane region" description="Helical" evidence="1">
    <location>
        <begin position="9"/>
        <end position="30"/>
    </location>
</feature>
<feature type="transmembrane region" description="Helical" evidence="1">
    <location>
        <begin position="56"/>
        <end position="78"/>
    </location>
</feature>
<dbReference type="EMBL" id="CAADFC020000004">
    <property type="protein sequence ID" value="VIO65894.1"/>
    <property type="molecule type" value="Genomic_DNA"/>
</dbReference>
<evidence type="ECO:0000313" key="2">
    <source>
        <dbReference type="EMBL" id="VIO65894.1"/>
    </source>
</evidence>
<keyword evidence="1" id="KW-0812">Transmembrane</keyword>
<evidence type="ECO:0000256" key="1">
    <source>
        <dbReference type="SAM" id="Phobius"/>
    </source>
</evidence>
<gene>
    <name evidence="2" type="ORF">CI1B_10020</name>
</gene>
<protein>
    <submittedName>
        <fullName evidence="2">Uncharacterized protein</fullName>
    </submittedName>
</protein>
<dbReference type="AlphaFoldDB" id="A0A508SWJ6"/>
<name>A0A508SWJ6_9BRAD</name>
<dbReference type="RefSeq" id="WP_139857668.1">
    <property type="nucleotide sequence ID" value="NZ_CAADFC020000004.1"/>
</dbReference>
<reference evidence="2" key="1">
    <citation type="submission" date="2019-02" db="EMBL/GenBank/DDBJ databases">
        <authorList>
            <person name="Pothier F.J."/>
        </authorList>
    </citation>
    <scope>NUCLEOTIDE SEQUENCE</scope>
    <source>
        <strain evidence="2">CI-1B</strain>
    </source>
</reference>
<keyword evidence="1" id="KW-0472">Membrane</keyword>